<accession>A0A1I3ZVH1</accession>
<name>A0A1I3ZVH1_9GAMM</name>
<dbReference type="EMBL" id="FOSX01000007">
    <property type="protein sequence ID" value="SFK47529.1"/>
    <property type="molecule type" value="Genomic_DNA"/>
</dbReference>
<dbReference type="EMBL" id="FOKJ01000005">
    <property type="protein sequence ID" value="SFA85668.1"/>
    <property type="molecule type" value="Genomic_DNA"/>
</dbReference>
<evidence type="ECO:0000313" key="3">
    <source>
        <dbReference type="Proteomes" id="UP000198861"/>
    </source>
</evidence>
<proteinExistence type="predicted"/>
<evidence type="ECO:0000313" key="2">
    <source>
        <dbReference type="EMBL" id="SFK47529.1"/>
    </source>
</evidence>
<protein>
    <submittedName>
        <fullName evidence="2">Uncharacterized protein</fullName>
    </submittedName>
</protein>
<gene>
    <name evidence="1" type="ORF">SAMN04244571_00593</name>
    <name evidence="2" type="ORF">SAMN04244574_00741</name>
</gene>
<dbReference type="Proteomes" id="UP000199579">
    <property type="component" value="Unassembled WGS sequence"/>
</dbReference>
<sequence length="633" mass="72271">MSYIISYIDSLDTNFKRDFFAYCQEPKQHSIGFSEKIRISGWALQKDEPKEIKILAISNSSEYNAPVSLHRKDVIENYGKANQFFSKQELCGFEIQIPRSHQAQTIQISIIKDNTHYPWFTLVVSPDVNLVEKAKSAWKKYCLSKPQEIDKDEVYAFEKIGNNEKKSIIIGSPITAYNAEQLVSYAKIPIEYSHAVYDFFSYIQNQNSISSIILNLVNSNKLIITSPLGPGAAYCTESFVFNKNITILKFNNSDNEVFLIFQSISFCDGIYFPLRGVYVAFQDLDILSVQNYLISALQNFNKIISYSIHSNKNNFSGLITGHNRPYHYFYNHLPSLEKLSEDNILSKIKNFLFFPGCNYLKLNEIFPEITAAEKAITNPALDHFIDNNEFACQIGFKFLNHDKPAIKTIENLDLKLKKLGQSISSKDAFEPTFKSKNISLKNFFPIIWFGVMSQKRCWIEQIPAAIELLNELKKSFPSIAVVFDGWTSPLTPTETDKEEIQKDLLLTEDIIRALDHGIFTLNAVGFNAIQKIHIANQVDCFIGNGAAGVLFVDRIANRYGIGHLNKEMLKSPLYLHKNITLIPPEQINDIQKSDRSDYVSYSINPEFVQGLVKKILIEHSVTQRLLETDQKVL</sequence>
<evidence type="ECO:0000313" key="4">
    <source>
        <dbReference type="Proteomes" id="UP000199579"/>
    </source>
</evidence>
<dbReference type="AlphaFoldDB" id="A0A1I3ZVH1"/>
<reference evidence="1 3" key="2">
    <citation type="submission" date="2016-10" db="EMBL/GenBank/DDBJ databases">
        <authorList>
            <person name="Varghese N."/>
            <person name="Submissions S."/>
        </authorList>
    </citation>
    <scope>NUCLEOTIDE SEQUENCE [LARGE SCALE GENOMIC DNA]</scope>
    <source>
        <strain evidence="1 3">DSM 282</strain>
    </source>
</reference>
<reference evidence="2 4" key="1">
    <citation type="submission" date="2016-10" db="EMBL/GenBank/DDBJ databases">
        <authorList>
            <person name="de Groot N.N."/>
        </authorList>
    </citation>
    <scope>NUCLEOTIDE SEQUENCE [LARGE SCALE GENOMIC DNA]</scope>
    <source>
        <strain evidence="2 4">DSM 381</strain>
    </source>
</reference>
<evidence type="ECO:0000313" key="1">
    <source>
        <dbReference type="EMBL" id="SFA85668.1"/>
    </source>
</evidence>
<keyword evidence="3" id="KW-1185">Reference proteome</keyword>
<dbReference type="RefSeq" id="WP_139231738.1">
    <property type="nucleotide sequence ID" value="NZ_FOKJ01000005.1"/>
</dbReference>
<organism evidence="2 4">
    <name type="scientific">Azotobacter beijerinckii</name>
    <dbReference type="NCBI Taxonomy" id="170623"/>
    <lineage>
        <taxon>Bacteria</taxon>
        <taxon>Pseudomonadati</taxon>
        <taxon>Pseudomonadota</taxon>
        <taxon>Gammaproteobacteria</taxon>
        <taxon>Pseudomonadales</taxon>
        <taxon>Pseudomonadaceae</taxon>
        <taxon>Azotobacter</taxon>
    </lineage>
</organism>
<dbReference type="Proteomes" id="UP000198861">
    <property type="component" value="Unassembled WGS sequence"/>
</dbReference>